<comment type="caution">
    <text evidence="11">The sequence shown here is derived from an EMBL/GenBank/DDBJ whole genome shotgun (WGS) entry which is preliminary data.</text>
</comment>
<dbReference type="GO" id="GO:0004843">
    <property type="term" value="F:cysteine-type deubiquitinase activity"/>
    <property type="evidence" value="ECO:0007669"/>
    <property type="project" value="UniProtKB-EC"/>
</dbReference>
<dbReference type="InterPro" id="IPR024729">
    <property type="entry name" value="USP7_ICP0-binding_dom"/>
</dbReference>
<evidence type="ECO:0000313" key="12">
    <source>
        <dbReference type="Proteomes" id="UP000673691"/>
    </source>
</evidence>
<keyword evidence="5" id="KW-0833">Ubl conjugation pathway</keyword>
<feature type="domain" description="Ubiquitin carboxyl-terminal hydrolase 7 ICP0-binding" evidence="9">
    <location>
        <begin position="99"/>
        <end position="358"/>
    </location>
</feature>
<dbReference type="Gene3D" id="3.10.20.90">
    <property type="entry name" value="Phosphatidylinositol 3-kinase Catalytic Subunit, Chain A, domain 1"/>
    <property type="match status" value="2"/>
</dbReference>
<evidence type="ECO:0000256" key="7">
    <source>
        <dbReference type="ARBA" id="ARBA00022807"/>
    </source>
</evidence>
<keyword evidence="7" id="KW-0788">Thiol protease</keyword>
<feature type="domain" description="Ubiquitin carboxyl-terminal hydrolase C-terminal" evidence="10">
    <location>
        <begin position="385"/>
        <end position="599"/>
    </location>
</feature>
<evidence type="ECO:0000256" key="1">
    <source>
        <dbReference type="ARBA" id="ARBA00000707"/>
    </source>
</evidence>
<proteinExistence type="inferred from homology"/>
<dbReference type="EMBL" id="JAEFCI010000550">
    <property type="protein sequence ID" value="KAG5463471.1"/>
    <property type="molecule type" value="Genomic_DNA"/>
</dbReference>
<dbReference type="Proteomes" id="UP000673691">
    <property type="component" value="Unassembled WGS sequence"/>
</dbReference>
<evidence type="ECO:0000256" key="6">
    <source>
        <dbReference type="ARBA" id="ARBA00022801"/>
    </source>
</evidence>
<dbReference type="Pfam" id="PF14533">
    <property type="entry name" value="USP7_C2"/>
    <property type="match status" value="1"/>
</dbReference>
<evidence type="ECO:0000256" key="5">
    <source>
        <dbReference type="ARBA" id="ARBA00022786"/>
    </source>
</evidence>
<dbReference type="GO" id="GO:0006508">
    <property type="term" value="P:proteolysis"/>
    <property type="evidence" value="ECO:0007669"/>
    <property type="project" value="UniProtKB-KW"/>
</dbReference>
<evidence type="ECO:0000256" key="3">
    <source>
        <dbReference type="ARBA" id="ARBA00012759"/>
    </source>
</evidence>
<dbReference type="OrthoDB" id="289038at2759"/>
<keyword evidence="4 11" id="KW-0645">Protease</keyword>
<feature type="region of interest" description="Disordered" evidence="8">
    <location>
        <begin position="26"/>
        <end position="60"/>
    </location>
</feature>
<accession>A0A8H8A202</accession>
<evidence type="ECO:0000259" key="9">
    <source>
        <dbReference type="Pfam" id="PF12436"/>
    </source>
</evidence>
<evidence type="ECO:0000256" key="4">
    <source>
        <dbReference type="ARBA" id="ARBA00022670"/>
    </source>
</evidence>
<feature type="region of interest" description="Disordered" evidence="8">
    <location>
        <begin position="284"/>
        <end position="320"/>
    </location>
</feature>
<keyword evidence="12" id="KW-1185">Reference proteome</keyword>
<dbReference type="Pfam" id="PF12436">
    <property type="entry name" value="USP7_ICP0_bdg"/>
    <property type="match status" value="1"/>
</dbReference>
<feature type="compositionally biased region" description="Polar residues" evidence="8">
    <location>
        <begin position="287"/>
        <end position="305"/>
    </location>
</feature>
<name>A0A8H8A202_9FUNG</name>
<evidence type="ECO:0000256" key="2">
    <source>
        <dbReference type="ARBA" id="ARBA00009085"/>
    </source>
</evidence>
<evidence type="ECO:0000256" key="8">
    <source>
        <dbReference type="SAM" id="MobiDB-lite"/>
    </source>
</evidence>
<protein>
    <recommendedName>
        <fullName evidence="3">ubiquitinyl hydrolase 1</fullName>
        <ecNumber evidence="3">3.4.19.12</ecNumber>
    </recommendedName>
</protein>
<reference evidence="11 12" key="1">
    <citation type="journal article" name="Sci. Rep.">
        <title>Genome-scale phylogenetic analyses confirm Olpidium as the closest living zoosporic fungus to the non-flagellated, terrestrial fungi.</title>
        <authorList>
            <person name="Chang Y."/>
            <person name="Rochon D."/>
            <person name="Sekimoto S."/>
            <person name="Wang Y."/>
            <person name="Chovatia M."/>
            <person name="Sandor L."/>
            <person name="Salamov A."/>
            <person name="Grigoriev I.V."/>
            <person name="Stajich J.E."/>
            <person name="Spatafora J.W."/>
        </authorList>
    </citation>
    <scope>NUCLEOTIDE SEQUENCE [LARGE SCALE GENOMIC DNA]</scope>
    <source>
        <strain evidence="11">S191</strain>
    </source>
</reference>
<evidence type="ECO:0000313" key="11">
    <source>
        <dbReference type="EMBL" id="KAG5463471.1"/>
    </source>
</evidence>
<feature type="compositionally biased region" description="Polar residues" evidence="8">
    <location>
        <begin position="31"/>
        <end position="43"/>
    </location>
</feature>
<sequence length="777" mass="89436">MVTDETFRDHQGFDLATFDDRREQRLHSMQRHGSQPHFTQQNPPILLPPPEGDGEDDRPAAGFLQNQKEVISFRFKSSATVAQLLRALAREYGVSPKQLRIRNFINRQNRTIRPDVPIPPEDYDKSFEELREKPGRWHDWRFYLEMSHKQNPDGTWFPSKSGYDGSHIIFGKYYDPKEGKMTGTGHFYVARDSKVGDMCPILAEMAGLPPSTPLKLYEEIKQGMLEPPNKKFNVVQAELVDGDIMCYQKDLPDKELKDYEMPTVTSYFEMISFRVDVLFKPKPRQPGSHSLYESTLQMQQSPQHQKLQREQSGQQRGSEQEVELVLQRRMTHDEVVMKLAQRLGVDDPLKIRLTAPENRPVNRNVTLNDMLQSPMYGLNLPRPFLNYEVLNYSVAELESKNLVRVEWLGSNLKEQGGYCEVLLPRNAEVRRIAEALHATLLDVAKSAPADKAIRVPPVSRISLYCVENGRIVRELTGADQIHTVRDWQTLYAEELPQEDQTDGKTVHVVHFNKEPSRIHGVPFRFTLYRDEKFADTKARLRARMGMSEKDFAKVRVCRLESQPGIAPRVRDLEDDCVLFDCDLASTHYYLGVDHPEKKRAGGVEKVRLEVAILSFFFWTMRTVRTSSLRFFLSFPPVPGRQDLQLGYERKPEELFVQAKTTRIDNKRPASLCLIFCLSTTRPFAGHIHSTEPSFFFFFFFPFPRPPRSSRCLDNCPVSVSGRGLCPCGRERGFFSESGAKHHTSGLCVCRKNWKRRLGKPKIRGSSCRHSHSSRKDG</sequence>
<organism evidence="11 12">
    <name type="scientific">Olpidium bornovanus</name>
    <dbReference type="NCBI Taxonomy" id="278681"/>
    <lineage>
        <taxon>Eukaryota</taxon>
        <taxon>Fungi</taxon>
        <taxon>Fungi incertae sedis</taxon>
        <taxon>Olpidiomycota</taxon>
        <taxon>Olpidiomycotina</taxon>
        <taxon>Olpidiomycetes</taxon>
        <taxon>Olpidiales</taxon>
        <taxon>Olpidiaceae</taxon>
        <taxon>Olpidium</taxon>
    </lineage>
</organism>
<dbReference type="InterPro" id="IPR029346">
    <property type="entry name" value="USP_C"/>
</dbReference>
<evidence type="ECO:0000259" key="10">
    <source>
        <dbReference type="Pfam" id="PF14533"/>
    </source>
</evidence>
<comment type="catalytic activity">
    <reaction evidence="1">
        <text>Thiol-dependent hydrolysis of ester, thioester, amide, peptide and isopeptide bonds formed by the C-terminal Gly of ubiquitin (a 76-residue protein attached to proteins as an intracellular targeting signal).</text>
        <dbReference type="EC" id="3.4.19.12"/>
    </reaction>
</comment>
<keyword evidence="6" id="KW-0378">Hydrolase</keyword>
<dbReference type="EC" id="3.4.19.12" evidence="3"/>
<comment type="similarity">
    <text evidence="2">Belongs to the peptidase C19 family.</text>
</comment>
<gene>
    <name evidence="11" type="ORF">BJ554DRAFT_7237</name>
</gene>
<dbReference type="AlphaFoldDB" id="A0A8H8A202"/>